<dbReference type="Proteomes" id="UP000241462">
    <property type="component" value="Unassembled WGS sequence"/>
</dbReference>
<dbReference type="InParanoid" id="A0A2T3A4V6"/>
<protein>
    <submittedName>
        <fullName evidence="1">Uncharacterized protein</fullName>
    </submittedName>
</protein>
<keyword evidence="2" id="KW-1185">Reference proteome</keyword>
<dbReference type="AlphaFoldDB" id="A0A2T3A4V6"/>
<organism evidence="1 2">
    <name type="scientific">Coniella lustricola</name>
    <dbReference type="NCBI Taxonomy" id="2025994"/>
    <lineage>
        <taxon>Eukaryota</taxon>
        <taxon>Fungi</taxon>
        <taxon>Dikarya</taxon>
        <taxon>Ascomycota</taxon>
        <taxon>Pezizomycotina</taxon>
        <taxon>Sordariomycetes</taxon>
        <taxon>Sordariomycetidae</taxon>
        <taxon>Diaporthales</taxon>
        <taxon>Schizoparmaceae</taxon>
        <taxon>Coniella</taxon>
    </lineage>
</organism>
<evidence type="ECO:0000313" key="2">
    <source>
        <dbReference type="Proteomes" id="UP000241462"/>
    </source>
</evidence>
<name>A0A2T3A4V6_9PEZI</name>
<proteinExistence type="predicted"/>
<sequence length="170" mass="19409">MTLGVVMTPSPTFLMGLTAFSRLPPRYETVGVETPPMMLWRLGWMGGEHVEGREPWAAYRMAVIGCRSQPRWPEQAQAKEKSGKRRIGFITYHQGHPKRDTWALDASVIGRWHDSCSRYVVPLQSRLLSICWRVSVVKAPRSAKSNNGWWTAITKPQNKISEGQRLRGYL</sequence>
<accession>A0A2T3A4V6</accession>
<dbReference type="EMBL" id="KZ678469">
    <property type="protein sequence ID" value="PSR82856.1"/>
    <property type="molecule type" value="Genomic_DNA"/>
</dbReference>
<reference evidence="1 2" key="1">
    <citation type="journal article" date="2018" name="Mycol. Prog.">
        <title>Coniella lustricola, a new species from submerged detritus.</title>
        <authorList>
            <person name="Raudabaugh D.B."/>
            <person name="Iturriaga T."/>
            <person name="Carver A."/>
            <person name="Mondo S."/>
            <person name="Pangilinan J."/>
            <person name="Lipzen A."/>
            <person name="He G."/>
            <person name="Amirebrahimi M."/>
            <person name="Grigoriev I.V."/>
            <person name="Miller A.N."/>
        </authorList>
    </citation>
    <scope>NUCLEOTIDE SEQUENCE [LARGE SCALE GENOMIC DNA]</scope>
    <source>
        <strain evidence="1 2">B22-T-1</strain>
    </source>
</reference>
<evidence type="ECO:0000313" key="1">
    <source>
        <dbReference type="EMBL" id="PSR82856.1"/>
    </source>
</evidence>
<gene>
    <name evidence="1" type="ORF">BD289DRAFT_296429</name>
</gene>